<evidence type="ECO:0000313" key="11">
    <source>
        <dbReference type="Proteomes" id="UP000001660"/>
    </source>
</evidence>
<evidence type="ECO:0000259" key="8">
    <source>
        <dbReference type="PROSITE" id="PS50045"/>
    </source>
</evidence>
<evidence type="ECO:0000256" key="7">
    <source>
        <dbReference type="PROSITE-ProRule" id="PRU00169"/>
    </source>
</evidence>
<dbReference type="SUPFAM" id="SSF46689">
    <property type="entry name" value="Homeodomain-like"/>
    <property type="match status" value="1"/>
</dbReference>
<sequence length="483" mass="52865">MKGLKVLIVDDEPLMRLSMLDALEGIGCEVMAAATGTEGLTILGTRQFDIVITDLRLPGADGLTILKACKERSPTTEVILITAHGSVDTAVGAIKLGAYDYITKPFQMDELLLIVERVGKILGLRRENLELKEVLEDRFSFGGILGRNHQMRALLEKIKLVAATDSPVSIVGERGTGKELVAHAIHLNSPRRDQPLIKVCCADLPEALLEAELFGHEKGAFPAALRQRRGRFELAHKGTLLIHDIDAVSPTVQARVWRVLQERRFERVGGREPIEVDVRIVCASTDDLREMAHQGRFHKDLSEQLTAVQIVVPPLRERREDVLVIAEHMLEARSAALGKSLDGFAQLSRDLLLHYSFPGNVGELEQMVECAAALGREGESLQPWDLCGFQTCPYLGGSPQAGCGFCAEGLTAKVEKPESAAPATLATAREAFERDYIAAVLKQVDGSRTNAATILGLSRKALWDKCKRYGLSPAKGEAEEKEE</sequence>
<dbReference type="EMBL" id="FP929003">
    <property type="protein sequence ID" value="CBK42973.1"/>
    <property type="molecule type" value="Genomic_DNA"/>
</dbReference>
<reference evidence="10 11" key="1">
    <citation type="journal article" date="2010" name="Proc. Natl. Acad. Sci. U.S.A.">
        <title>A Nitrospira metagenome illuminates the physiology and evolution of globally important nitrite-oxidizing bacteria.</title>
        <authorList>
            <person name="Lucker S."/>
            <person name="Wagner M."/>
            <person name="Maixner F."/>
            <person name="Pelletier E."/>
            <person name="Koch H."/>
            <person name="Vacherie B."/>
            <person name="Rattei T."/>
            <person name="Sinninghe Damste J."/>
            <person name="Spieck E."/>
            <person name="Le Paslier D."/>
            <person name="Daims H."/>
        </authorList>
    </citation>
    <scope>NUCLEOTIDE SEQUENCE [LARGE SCALE GENOMIC DNA]</scope>
</reference>
<gene>
    <name evidence="10" type="ORF">NIDE3283</name>
</gene>
<feature type="domain" description="Response regulatory" evidence="9">
    <location>
        <begin position="5"/>
        <end position="119"/>
    </location>
</feature>
<dbReference type="Proteomes" id="UP000001660">
    <property type="component" value="Chromosome"/>
</dbReference>
<proteinExistence type="predicted"/>
<dbReference type="FunFam" id="3.40.50.300:FF:000006">
    <property type="entry name" value="DNA-binding transcriptional regulator NtrC"/>
    <property type="match status" value="1"/>
</dbReference>
<dbReference type="Pfam" id="PF00072">
    <property type="entry name" value="Response_reg"/>
    <property type="match status" value="1"/>
</dbReference>
<dbReference type="InterPro" id="IPR001789">
    <property type="entry name" value="Sig_transdc_resp-reg_receiver"/>
</dbReference>
<dbReference type="Pfam" id="PF02954">
    <property type="entry name" value="HTH_8"/>
    <property type="match status" value="1"/>
</dbReference>
<keyword evidence="5" id="KW-0805">Transcription regulation</keyword>
<dbReference type="FunFam" id="3.40.50.2300:FF:000018">
    <property type="entry name" value="DNA-binding transcriptional regulator NtrC"/>
    <property type="match status" value="1"/>
</dbReference>
<keyword evidence="1 7" id="KW-0597">Phosphoprotein</keyword>
<accession>D8PI86</accession>
<dbReference type="InterPro" id="IPR027417">
    <property type="entry name" value="P-loop_NTPase"/>
</dbReference>
<dbReference type="KEGG" id="nde:NIDE3283"/>
<dbReference type="PROSITE" id="PS50110">
    <property type="entry name" value="RESPONSE_REGULATORY"/>
    <property type="match status" value="1"/>
</dbReference>
<dbReference type="SUPFAM" id="SSF52540">
    <property type="entry name" value="P-loop containing nucleoside triphosphate hydrolases"/>
    <property type="match status" value="1"/>
</dbReference>
<protein>
    <submittedName>
        <fullName evidence="10">Sigma-54 dependent transcriptional regulator</fullName>
    </submittedName>
</protein>
<dbReference type="Gene3D" id="3.40.50.300">
    <property type="entry name" value="P-loop containing nucleotide triphosphate hydrolases"/>
    <property type="match status" value="1"/>
</dbReference>
<dbReference type="HOGENOM" id="CLU_000445_0_5_0"/>
<feature type="modified residue" description="4-aspartylphosphate" evidence="7">
    <location>
        <position position="54"/>
    </location>
</feature>
<dbReference type="Pfam" id="PF00158">
    <property type="entry name" value="Sigma54_activat"/>
    <property type="match status" value="1"/>
</dbReference>
<dbReference type="STRING" id="330214.NIDE3283"/>
<evidence type="ECO:0000256" key="2">
    <source>
        <dbReference type="ARBA" id="ARBA00022741"/>
    </source>
</evidence>
<dbReference type="InterPro" id="IPR058031">
    <property type="entry name" value="AAA_lid_NorR"/>
</dbReference>
<evidence type="ECO:0000256" key="4">
    <source>
        <dbReference type="ARBA" id="ARBA00023012"/>
    </source>
</evidence>
<dbReference type="InterPro" id="IPR003593">
    <property type="entry name" value="AAA+_ATPase"/>
</dbReference>
<dbReference type="InterPro" id="IPR002197">
    <property type="entry name" value="HTH_Fis"/>
</dbReference>
<dbReference type="Pfam" id="PF25601">
    <property type="entry name" value="AAA_lid_14"/>
    <property type="match status" value="1"/>
</dbReference>
<dbReference type="InterPro" id="IPR009057">
    <property type="entry name" value="Homeodomain-like_sf"/>
</dbReference>
<name>D8PI86_9BACT</name>
<evidence type="ECO:0000313" key="10">
    <source>
        <dbReference type="EMBL" id="CBK42973.1"/>
    </source>
</evidence>
<dbReference type="AlphaFoldDB" id="D8PI86"/>
<keyword evidence="11" id="KW-1185">Reference proteome</keyword>
<dbReference type="PANTHER" id="PTHR32071">
    <property type="entry name" value="TRANSCRIPTIONAL REGULATORY PROTEIN"/>
    <property type="match status" value="1"/>
</dbReference>
<keyword evidence="4" id="KW-0902">Two-component regulatory system</keyword>
<evidence type="ECO:0000256" key="1">
    <source>
        <dbReference type="ARBA" id="ARBA00022553"/>
    </source>
</evidence>
<dbReference type="InterPro" id="IPR002078">
    <property type="entry name" value="Sigma_54_int"/>
</dbReference>
<dbReference type="GO" id="GO:0000160">
    <property type="term" value="P:phosphorelay signal transduction system"/>
    <property type="evidence" value="ECO:0007669"/>
    <property type="project" value="UniProtKB-KW"/>
</dbReference>
<dbReference type="Gene3D" id="1.10.8.60">
    <property type="match status" value="1"/>
</dbReference>
<dbReference type="GO" id="GO:0043565">
    <property type="term" value="F:sequence-specific DNA binding"/>
    <property type="evidence" value="ECO:0007669"/>
    <property type="project" value="InterPro"/>
</dbReference>
<dbReference type="SUPFAM" id="SSF52172">
    <property type="entry name" value="CheY-like"/>
    <property type="match status" value="1"/>
</dbReference>
<keyword evidence="3" id="KW-0067">ATP-binding</keyword>
<evidence type="ECO:0000256" key="3">
    <source>
        <dbReference type="ARBA" id="ARBA00022840"/>
    </source>
</evidence>
<keyword evidence="2" id="KW-0547">Nucleotide-binding</keyword>
<dbReference type="GO" id="GO:0005524">
    <property type="term" value="F:ATP binding"/>
    <property type="evidence" value="ECO:0007669"/>
    <property type="project" value="UniProtKB-KW"/>
</dbReference>
<dbReference type="SMART" id="SM00382">
    <property type="entry name" value="AAA"/>
    <property type="match status" value="1"/>
</dbReference>
<keyword evidence="6" id="KW-0804">Transcription</keyword>
<evidence type="ECO:0000256" key="5">
    <source>
        <dbReference type="ARBA" id="ARBA00023015"/>
    </source>
</evidence>
<dbReference type="PROSITE" id="PS50045">
    <property type="entry name" value="SIGMA54_INTERACT_4"/>
    <property type="match status" value="1"/>
</dbReference>
<dbReference type="PRINTS" id="PR01590">
    <property type="entry name" value="HTHFIS"/>
</dbReference>
<dbReference type="SMART" id="SM00448">
    <property type="entry name" value="REC"/>
    <property type="match status" value="1"/>
</dbReference>
<evidence type="ECO:0000259" key="9">
    <source>
        <dbReference type="PROSITE" id="PS50110"/>
    </source>
</evidence>
<dbReference type="InterPro" id="IPR011006">
    <property type="entry name" value="CheY-like_superfamily"/>
</dbReference>
<dbReference type="CDD" id="cd00009">
    <property type="entry name" value="AAA"/>
    <property type="match status" value="1"/>
</dbReference>
<evidence type="ECO:0000256" key="6">
    <source>
        <dbReference type="ARBA" id="ARBA00023163"/>
    </source>
</evidence>
<dbReference type="GO" id="GO:0006355">
    <property type="term" value="P:regulation of DNA-templated transcription"/>
    <property type="evidence" value="ECO:0007669"/>
    <property type="project" value="InterPro"/>
</dbReference>
<dbReference type="eggNOG" id="COG2204">
    <property type="taxonomic scope" value="Bacteria"/>
</dbReference>
<dbReference type="Gene3D" id="3.40.50.2300">
    <property type="match status" value="1"/>
</dbReference>
<dbReference type="PANTHER" id="PTHR32071:SF119">
    <property type="entry name" value="SIGMA L-DEPENDENT TRANSCRIPTIONAL REGULATOR YPLP-RELATED"/>
    <property type="match status" value="1"/>
</dbReference>
<dbReference type="Gene3D" id="1.10.10.60">
    <property type="entry name" value="Homeodomain-like"/>
    <property type="match status" value="1"/>
</dbReference>
<dbReference type="OrthoDB" id="9802354at2"/>
<organism evidence="10 11">
    <name type="scientific">Nitrospira defluvii</name>
    <dbReference type="NCBI Taxonomy" id="330214"/>
    <lineage>
        <taxon>Bacteria</taxon>
        <taxon>Pseudomonadati</taxon>
        <taxon>Nitrospirota</taxon>
        <taxon>Nitrospiria</taxon>
        <taxon>Nitrospirales</taxon>
        <taxon>Nitrospiraceae</taxon>
        <taxon>Nitrospira</taxon>
    </lineage>
</organism>
<feature type="domain" description="Sigma-54 factor interaction" evidence="8">
    <location>
        <begin position="144"/>
        <end position="373"/>
    </location>
</feature>